<evidence type="ECO:0000313" key="4">
    <source>
        <dbReference type="Proteomes" id="UP000715781"/>
    </source>
</evidence>
<dbReference type="SMART" id="SM01080">
    <property type="entry name" value="CHASE2"/>
    <property type="match status" value="1"/>
</dbReference>
<dbReference type="AlphaFoldDB" id="A0A951PYI2"/>
<reference evidence="3" key="2">
    <citation type="journal article" date="2022" name="Microbiol. Resour. Announc.">
        <title>Metagenome Sequencing to Explore Phylogenomics of Terrestrial Cyanobacteria.</title>
        <authorList>
            <person name="Ward R.D."/>
            <person name="Stajich J.E."/>
            <person name="Johansen J.R."/>
            <person name="Huntemann M."/>
            <person name="Clum A."/>
            <person name="Foster B."/>
            <person name="Foster B."/>
            <person name="Roux S."/>
            <person name="Palaniappan K."/>
            <person name="Varghese N."/>
            <person name="Mukherjee S."/>
            <person name="Reddy T.B.K."/>
            <person name="Daum C."/>
            <person name="Copeland A."/>
            <person name="Chen I.A."/>
            <person name="Ivanova N.N."/>
            <person name="Kyrpides N.C."/>
            <person name="Shapiro N."/>
            <person name="Eloe-Fadrosh E.A."/>
            <person name="Pietrasiak N."/>
        </authorList>
    </citation>
    <scope>NUCLEOTIDE SEQUENCE</scope>
    <source>
        <strain evidence="3">JT2-VF2</strain>
    </source>
</reference>
<dbReference type="EMBL" id="JAHHHN010000005">
    <property type="protein sequence ID" value="MBW4561802.1"/>
    <property type="molecule type" value="Genomic_DNA"/>
</dbReference>
<evidence type="ECO:0000259" key="2">
    <source>
        <dbReference type="SMART" id="SM01080"/>
    </source>
</evidence>
<accession>A0A951PYI2</accession>
<gene>
    <name evidence="3" type="ORF">KME32_11730</name>
</gene>
<dbReference type="Gene3D" id="3.40.50.300">
    <property type="entry name" value="P-loop containing nucleotide triphosphate hydrolases"/>
    <property type="match status" value="1"/>
</dbReference>
<sequence length="768" mass="87034">MDAEYNSHYQYQAGGSLPPDAPTYVVRQADHELYNALLIGEYCYVLNSRQMGKSSLRIQTMYKLQAQGIACAEIELSGIGSQEITPQQWYGGIIQELISGFELRVKRRSWLSEQDDLSPVQRLGKFIETVLLTQISENIVIFIDEIDSVLSLKFPTDEFFALVRNFYDKRATKLEYRRLSFALLGVATPSDLIQDDNSAPFNIGRAIELKGFQLHESDALVQGLAVKANNPQAVLKEVLHWTGGQPFLTQKLCWLVQNCEAAIPAGGEQSWVKQLVQQYILEDWESQDEPEHLRTIRDRIFRNAHGHKRLLKLYQQILRHGKIAAKNSQEHLELRLSGLVTQQKGDLVVKNRIYETVFNRNWVQQHLNHPQERAVSLSPWAVMFINVACFSLVITLRSLGLLQAWELGAFDKILRLRPSESLDKRLLLVTITEQDVQSQPALERGAASLSDRSLAQLLTKLEQYGARAIGLDIYRELPVKAGYEDLANRMRNSDRFFVICKYSFDSVGVPPPPEVPQQRQGFNNILPDPDEVIRRQLLAVDQASPCQNKYAFNWQLATYYLAAQGIQVEFTLNNYLKLGNTIFKTLEKNTGGYHHINSRGHQILINYRNTAEIAEKLTMQQVLNNQFNPDLIKNRIVIIGTTAASFNDHRRRTPYSSGQWSVRTISGVEIQAQMVSQILSAVQDNRPLIWSLSELGEVIWILCWSLVGGVLIWRSPLNIVLNVSIALGILSGSCWVLMVVKAAWLPLVPSALVLVAIAVTLTIYSCRK</sequence>
<dbReference type="InterPro" id="IPR027417">
    <property type="entry name" value="P-loop_NTPase"/>
</dbReference>
<name>A0A951PYI2_9NOST</name>
<feature type="transmembrane region" description="Helical" evidence="1">
    <location>
        <begin position="719"/>
        <end position="738"/>
    </location>
</feature>
<feature type="transmembrane region" description="Helical" evidence="1">
    <location>
        <begin position="688"/>
        <end position="712"/>
    </location>
</feature>
<feature type="transmembrane region" description="Helical" evidence="1">
    <location>
        <begin position="744"/>
        <end position="764"/>
    </location>
</feature>
<dbReference type="Pfam" id="PF14516">
    <property type="entry name" value="AAA_35"/>
    <property type="match status" value="1"/>
</dbReference>
<keyword evidence="1" id="KW-0812">Transmembrane</keyword>
<keyword evidence="1" id="KW-1133">Transmembrane helix</keyword>
<evidence type="ECO:0000256" key="1">
    <source>
        <dbReference type="SAM" id="Phobius"/>
    </source>
</evidence>
<reference evidence="3" key="1">
    <citation type="submission" date="2021-05" db="EMBL/GenBank/DDBJ databases">
        <authorList>
            <person name="Pietrasiak N."/>
            <person name="Ward R."/>
            <person name="Stajich J.E."/>
            <person name="Kurbessoian T."/>
        </authorList>
    </citation>
    <scope>NUCLEOTIDE SEQUENCE</scope>
    <source>
        <strain evidence="3">JT2-VF2</strain>
    </source>
</reference>
<dbReference type="SUPFAM" id="SSF52540">
    <property type="entry name" value="P-loop containing nucleoside triphosphate hydrolases"/>
    <property type="match status" value="1"/>
</dbReference>
<comment type="caution">
    <text evidence="3">The sequence shown here is derived from an EMBL/GenBank/DDBJ whole genome shotgun (WGS) entry which is preliminary data.</text>
</comment>
<protein>
    <submittedName>
        <fullName evidence="3">CHASE2 domain-containing protein</fullName>
    </submittedName>
</protein>
<keyword evidence="1" id="KW-0472">Membrane</keyword>
<evidence type="ECO:0000313" key="3">
    <source>
        <dbReference type="EMBL" id="MBW4561802.1"/>
    </source>
</evidence>
<feature type="domain" description="CHASE2" evidence="2">
    <location>
        <begin position="402"/>
        <end position="711"/>
    </location>
</feature>
<proteinExistence type="predicted"/>
<dbReference type="InterPro" id="IPR007890">
    <property type="entry name" value="CHASE2"/>
</dbReference>
<organism evidence="3 4">
    <name type="scientific">Mojavia pulchra JT2-VF2</name>
    <dbReference type="NCBI Taxonomy" id="287848"/>
    <lineage>
        <taxon>Bacteria</taxon>
        <taxon>Bacillati</taxon>
        <taxon>Cyanobacteriota</taxon>
        <taxon>Cyanophyceae</taxon>
        <taxon>Nostocales</taxon>
        <taxon>Nostocaceae</taxon>
    </lineage>
</organism>
<dbReference type="Proteomes" id="UP000715781">
    <property type="component" value="Unassembled WGS sequence"/>
</dbReference>
<dbReference type="Pfam" id="PF05226">
    <property type="entry name" value="CHASE2"/>
    <property type="match status" value="1"/>
</dbReference>